<keyword evidence="2" id="KW-1185">Reference proteome</keyword>
<dbReference type="InterPro" id="IPR036626">
    <property type="entry name" value="GpW_sf"/>
</dbReference>
<evidence type="ECO:0008006" key="3">
    <source>
        <dbReference type="Google" id="ProtNLM"/>
    </source>
</evidence>
<dbReference type="KEGG" id="apel:CA267_001780"/>
<dbReference type="Proteomes" id="UP000219285">
    <property type="component" value="Chromosome"/>
</dbReference>
<dbReference type="Pfam" id="PF02831">
    <property type="entry name" value="gpW"/>
    <property type="match status" value="1"/>
</dbReference>
<evidence type="ECO:0000313" key="2">
    <source>
        <dbReference type="Proteomes" id="UP000219285"/>
    </source>
</evidence>
<dbReference type="SUPFAM" id="SSF64210">
    <property type="entry name" value="Head-to-tail joining protein W, gpW"/>
    <property type="match status" value="1"/>
</dbReference>
<name>A0A6M4M8X6_9ALTE</name>
<dbReference type="EMBL" id="CP052766">
    <property type="protein sequence ID" value="QJR79613.1"/>
    <property type="molecule type" value="Genomic_DNA"/>
</dbReference>
<dbReference type="Gene3D" id="3.30.1580.10">
    <property type="entry name" value="Head-to-tail joining protein W"/>
    <property type="match status" value="1"/>
</dbReference>
<dbReference type="AlphaFoldDB" id="A0A6M4M8X6"/>
<gene>
    <name evidence="1" type="ORF">CA267_001780</name>
</gene>
<proteinExistence type="predicted"/>
<dbReference type="GO" id="GO:0019058">
    <property type="term" value="P:viral life cycle"/>
    <property type="evidence" value="ECO:0007669"/>
    <property type="project" value="InterPro"/>
</dbReference>
<dbReference type="OrthoDB" id="7021092at2"/>
<sequence length="71" mass="7834">MATVEQTQQLAEARAARHKLMTGTAVVRVNKDGMSVEYTRATLTQLNEYIDALARVVEGTGRRMPPAGVRF</sequence>
<reference evidence="1 2" key="2">
    <citation type="submission" date="2020-04" db="EMBL/GenBank/DDBJ databases">
        <title>Complete genome sequence of Alteromonas pelagimontana 5.12T.</title>
        <authorList>
            <person name="Sinha R.K."/>
            <person name="Krishnan K.P."/>
            <person name="Kurian J.P."/>
        </authorList>
    </citation>
    <scope>NUCLEOTIDE SEQUENCE [LARGE SCALE GENOMIC DNA]</scope>
    <source>
        <strain evidence="1 2">5.12</strain>
    </source>
</reference>
<protein>
    <recommendedName>
        <fullName evidence="3">Phage tail protein</fullName>
    </recommendedName>
</protein>
<evidence type="ECO:0000313" key="1">
    <source>
        <dbReference type="EMBL" id="QJR79613.1"/>
    </source>
</evidence>
<organism evidence="1 2">
    <name type="scientific">Alteromonas pelagimontana</name>
    <dbReference type="NCBI Taxonomy" id="1858656"/>
    <lineage>
        <taxon>Bacteria</taxon>
        <taxon>Pseudomonadati</taxon>
        <taxon>Pseudomonadota</taxon>
        <taxon>Gammaproteobacteria</taxon>
        <taxon>Alteromonadales</taxon>
        <taxon>Alteromonadaceae</taxon>
        <taxon>Alteromonas/Salinimonas group</taxon>
        <taxon>Alteromonas</taxon>
    </lineage>
</organism>
<reference evidence="2" key="1">
    <citation type="submission" date="2014-12" db="EMBL/GenBank/DDBJ databases">
        <title>Complete genome sequence of a multi-drug resistant Klebsiella pneumoniae.</title>
        <authorList>
            <person name="Hua X."/>
            <person name="Chen Q."/>
            <person name="Li X."/>
            <person name="Feng Y."/>
            <person name="Ruan Z."/>
            <person name="Yu Y."/>
        </authorList>
    </citation>
    <scope>NUCLEOTIDE SEQUENCE [LARGE SCALE GENOMIC DNA]</scope>
    <source>
        <strain evidence="2">5.12</strain>
    </source>
</reference>
<accession>A0A6M4M8X6</accession>
<dbReference type="RefSeq" id="WP_075609062.1">
    <property type="nucleotide sequence ID" value="NZ_CP052766.1"/>
</dbReference>
<dbReference type="InterPro" id="IPR004174">
    <property type="entry name" value="GpW"/>
</dbReference>